<evidence type="ECO:0000256" key="1">
    <source>
        <dbReference type="SAM" id="SignalP"/>
    </source>
</evidence>
<dbReference type="KEGG" id="cmos:111452214"/>
<name>A0A6J1G9M6_CUCMO</name>
<sequence>MEFKASLCLGFLLSFALVSSARIMSDSVSGIQGNRIVINDYPDAGPNPSHSPIIPSALLPPPQFEPVEVSGIQGNRIVINDYPDAGPNPSHSPIIPSALLPPPQFEDFDVVTKP</sequence>
<evidence type="ECO:0000313" key="2">
    <source>
        <dbReference type="Proteomes" id="UP000504609"/>
    </source>
</evidence>
<keyword evidence="1" id="KW-0732">Signal</keyword>
<accession>A0A6J1G9M6</accession>
<dbReference type="RefSeq" id="XP_022948582.1">
    <property type="nucleotide sequence ID" value="XM_023092814.1"/>
</dbReference>
<keyword evidence="2" id="KW-1185">Reference proteome</keyword>
<proteinExistence type="predicted"/>
<organism evidence="2 3">
    <name type="scientific">Cucurbita moschata</name>
    <name type="common">Winter crookneck squash</name>
    <name type="synonym">Cucurbita pepo var. moschata</name>
    <dbReference type="NCBI Taxonomy" id="3662"/>
    <lineage>
        <taxon>Eukaryota</taxon>
        <taxon>Viridiplantae</taxon>
        <taxon>Streptophyta</taxon>
        <taxon>Embryophyta</taxon>
        <taxon>Tracheophyta</taxon>
        <taxon>Spermatophyta</taxon>
        <taxon>Magnoliopsida</taxon>
        <taxon>eudicotyledons</taxon>
        <taxon>Gunneridae</taxon>
        <taxon>Pentapetalae</taxon>
        <taxon>rosids</taxon>
        <taxon>fabids</taxon>
        <taxon>Cucurbitales</taxon>
        <taxon>Cucurbitaceae</taxon>
        <taxon>Cucurbiteae</taxon>
        <taxon>Cucurbita</taxon>
    </lineage>
</organism>
<dbReference type="AlphaFoldDB" id="A0A6J1G9M6"/>
<reference evidence="3" key="1">
    <citation type="submission" date="2025-08" db="UniProtKB">
        <authorList>
            <consortium name="RefSeq"/>
        </authorList>
    </citation>
    <scope>IDENTIFICATION</scope>
    <source>
        <tissue evidence="3">Young leaves</tissue>
    </source>
</reference>
<gene>
    <name evidence="3" type="primary">LOC111452214</name>
</gene>
<dbReference type="Proteomes" id="UP000504609">
    <property type="component" value="Unplaced"/>
</dbReference>
<dbReference type="GeneID" id="111452214"/>
<feature type="signal peptide" evidence="1">
    <location>
        <begin position="1"/>
        <end position="20"/>
    </location>
</feature>
<protein>
    <submittedName>
        <fullName evidence="3">Uncharacterized protein LOC111452214 isoform X1</fullName>
    </submittedName>
</protein>
<feature type="chain" id="PRO_5027023293" evidence="1">
    <location>
        <begin position="21"/>
        <end position="114"/>
    </location>
</feature>
<evidence type="ECO:0000313" key="3">
    <source>
        <dbReference type="RefSeq" id="XP_022948582.1"/>
    </source>
</evidence>